<evidence type="ECO:0000313" key="2">
    <source>
        <dbReference type="EMBL" id="ABO95195.1"/>
    </source>
</evidence>
<dbReference type="AlphaFoldDB" id="A4RU62"/>
<protein>
    <submittedName>
        <fullName evidence="2">Uncharacterized protein</fullName>
    </submittedName>
</protein>
<dbReference type="HOGENOM" id="CLU_1920614_0_0_1"/>
<feature type="region of interest" description="Disordered" evidence="1">
    <location>
        <begin position="1"/>
        <end position="21"/>
    </location>
</feature>
<feature type="compositionally biased region" description="Polar residues" evidence="1">
    <location>
        <begin position="1"/>
        <end position="13"/>
    </location>
</feature>
<gene>
    <name evidence="2" type="ORF">OSTLU_14543</name>
</gene>
<dbReference type="KEGG" id="olu:OSTLU_14543"/>
<dbReference type="EMBL" id="CP000583">
    <property type="protein sequence ID" value="ABO95195.1"/>
    <property type="molecule type" value="Genomic_DNA"/>
</dbReference>
<accession>A4RU62</accession>
<keyword evidence="3" id="KW-1185">Reference proteome</keyword>
<proteinExistence type="predicted"/>
<dbReference type="Proteomes" id="UP000001568">
    <property type="component" value="Chromosome 3"/>
</dbReference>
<dbReference type="RefSeq" id="XP_001416902.1">
    <property type="nucleotide sequence ID" value="XM_001416865.1"/>
</dbReference>
<dbReference type="GeneID" id="5000773"/>
<organism evidence="2 3">
    <name type="scientific">Ostreococcus lucimarinus (strain CCE9901)</name>
    <dbReference type="NCBI Taxonomy" id="436017"/>
    <lineage>
        <taxon>Eukaryota</taxon>
        <taxon>Viridiplantae</taxon>
        <taxon>Chlorophyta</taxon>
        <taxon>Mamiellophyceae</taxon>
        <taxon>Mamiellales</taxon>
        <taxon>Bathycoccaceae</taxon>
        <taxon>Ostreococcus</taxon>
    </lineage>
</organism>
<dbReference type="Gramene" id="ABO95195">
    <property type="protein sequence ID" value="ABO95195"/>
    <property type="gene ID" value="OSTLU_14543"/>
</dbReference>
<evidence type="ECO:0000313" key="3">
    <source>
        <dbReference type="Proteomes" id="UP000001568"/>
    </source>
</evidence>
<sequence length="132" mass="14340">MALMSSQTTTATSDDGKTAKDEVIRSADALATIRAKFEPKPKVTLSKELDAFTHALHAIREELNSLRMDIKTLEASVLGIHAGKRALESHHPFTNVVTDKASPRRPSRLRQTANIARHVSALLEGATLSGDE</sequence>
<name>A4RU62_OSTLU</name>
<evidence type="ECO:0000256" key="1">
    <source>
        <dbReference type="SAM" id="MobiDB-lite"/>
    </source>
</evidence>
<reference evidence="2 3" key="1">
    <citation type="journal article" date="2007" name="Proc. Natl. Acad. Sci. U.S.A.">
        <title>The tiny eukaryote Ostreococcus provides genomic insights into the paradox of plankton speciation.</title>
        <authorList>
            <person name="Palenik B."/>
            <person name="Grimwood J."/>
            <person name="Aerts A."/>
            <person name="Rouze P."/>
            <person name="Salamov A."/>
            <person name="Putnam N."/>
            <person name="Dupont C."/>
            <person name="Jorgensen R."/>
            <person name="Derelle E."/>
            <person name="Rombauts S."/>
            <person name="Zhou K."/>
            <person name="Otillar R."/>
            <person name="Merchant S.S."/>
            <person name="Podell S."/>
            <person name="Gaasterland T."/>
            <person name="Napoli C."/>
            <person name="Gendler K."/>
            <person name="Manuell A."/>
            <person name="Tai V."/>
            <person name="Vallon O."/>
            <person name="Piganeau G."/>
            <person name="Jancek S."/>
            <person name="Heijde M."/>
            <person name="Jabbari K."/>
            <person name="Bowler C."/>
            <person name="Lohr M."/>
            <person name="Robbens S."/>
            <person name="Werner G."/>
            <person name="Dubchak I."/>
            <person name="Pazour G.J."/>
            <person name="Ren Q."/>
            <person name="Paulsen I."/>
            <person name="Delwiche C."/>
            <person name="Schmutz J."/>
            <person name="Rokhsar D."/>
            <person name="Van de Peer Y."/>
            <person name="Moreau H."/>
            <person name="Grigoriev I.V."/>
        </authorList>
    </citation>
    <scope>NUCLEOTIDE SEQUENCE [LARGE SCALE GENOMIC DNA]</scope>
    <source>
        <strain evidence="2 3">CCE9901</strain>
    </source>
</reference>
<dbReference type="OMA" id="LKPREDW"/>